<evidence type="ECO:0000259" key="6">
    <source>
        <dbReference type="PROSITE" id="PS51044"/>
    </source>
</evidence>
<organism evidence="7 8">
    <name type="scientific">Cyclostephanos tholiformis</name>
    <dbReference type="NCBI Taxonomy" id="382380"/>
    <lineage>
        <taxon>Eukaryota</taxon>
        <taxon>Sar</taxon>
        <taxon>Stramenopiles</taxon>
        <taxon>Ochrophyta</taxon>
        <taxon>Bacillariophyta</taxon>
        <taxon>Coscinodiscophyceae</taxon>
        <taxon>Thalassiosirophycidae</taxon>
        <taxon>Stephanodiscales</taxon>
        <taxon>Stephanodiscaceae</taxon>
        <taxon>Cyclostephanos</taxon>
    </lineage>
</organism>
<evidence type="ECO:0000256" key="4">
    <source>
        <dbReference type="PROSITE-ProRule" id="PRU00452"/>
    </source>
</evidence>
<dbReference type="InterPro" id="IPR004181">
    <property type="entry name" value="Znf_MIZ"/>
</dbReference>
<gene>
    <name evidence="7" type="ORF">ACHAXA_009301</name>
</gene>
<evidence type="ECO:0000256" key="2">
    <source>
        <dbReference type="ARBA" id="ARBA00022771"/>
    </source>
</evidence>
<feature type="compositionally biased region" description="Low complexity" evidence="5">
    <location>
        <begin position="21"/>
        <end position="55"/>
    </location>
</feature>
<feature type="compositionally biased region" description="Basic and acidic residues" evidence="5">
    <location>
        <begin position="329"/>
        <end position="342"/>
    </location>
</feature>
<feature type="compositionally biased region" description="Acidic residues" evidence="5">
    <location>
        <begin position="459"/>
        <end position="468"/>
    </location>
</feature>
<feature type="compositionally biased region" description="Acidic residues" evidence="5">
    <location>
        <begin position="275"/>
        <end position="293"/>
    </location>
</feature>
<feature type="compositionally biased region" description="Basic and acidic residues" evidence="5">
    <location>
        <begin position="538"/>
        <end position="549"/>
    </location>
</feature>
<dbReference type="Proteomes" id="UP001530377">
    <property type="component" value="Unassembled WGS sequence"/>
</dbReference>
<keyword evidence="8" id="KW-1185">Reference proteome</keyword>
<evidence type="ECO:0000313" key="8">
    <source>
        <dbReference type="Proteomes" id="UP001530377"/>
    </source>
</evidence>
<evidence type="ECO:0000256" key="3">
    <source>
        <dbReference type="ARBA" id="ARBA00022833"/>
    </source>
</evidence>
<evidence type="ECO:0000313" key="7">
    <source>
        <dbReference type="EMBL" id="KAL3807935.1"/>
    </source>
</evidence>
<feature type="compositionally biased region" description="Pro residues" evidence="5">
    <location>
        <begin position="438"/>
        <end position="453"/>
    </location>
</feature>
<feature type="non-terminal residue" evidence="7">
    <location>
        <position position="1"/>
    </location>
</feature>
<sequence length="1079" mass="117525">VRGKWRGKAGKEKGPGGRIFPASPSSSSSSASAALPAAVVAATATATATTTTTSVGDSKAQPHPTPSTPPIAHVRTTTTTATGGDDAKAPPPPTPPPTHDDYDALDNDDGDSASPRSVLPSNTSTFSSYSSSLSSTTDDILRLPPDVPEALLKLWTKVLPRRVAQVRGLSPRRLRHYAVELVKYLMRSRRCDGGGGEATSETKTATEFDLAGGRYSSYYLRTNLTTVSKEDVVRHILALFYRSVDSRLPNEMRRHGNDSVKMAFRRLTYWSSRDDGEEEEEEEEEEEGEEGEVREEGGVREVEAGREAETRGEGEEIAMGEEMNDGSGVDDRKRERREDSVTKRRREKNGEEEEGMERGDDDAAAIEERNKRRDDDGDAPKDRLRLGEGCQTPHNDDGSGIAGEDRPEKRLRTDPPESTSASRRVSGSTVSASGSAPTSPPRPQTLNVPLPPRPAREEGGDDECDQLQDDCPPTIADNTGDAVPLAGTKDGSSNGVFCNDGIIDLTVDSLDDDDLPQTTTTDESSASMPCVPPPASDRTVERPKDEEGVVRPPTPPSPPASPLPIMTVLGPPLPPGPRPKPFTDVRVHEFLMDYAPIASASLTSRPPCMISCDAGFHLDGSGTCLEEAQCIDVRERLKTWEPYWKIVEELGFRDVPADVVDPLCGGMAKVGTKTTSCVCIEGRLSSPIATIPLSCATVFIDMPNEIARSPSSGSDSSGKSLPKGYMPWGVKWGYKLTNPGLLQTGDRRLILRALPLQRSEKEKKKRADCHLWPKGSFIEIRGGGSSKIAKIIQRRQQSHDPSEWKGSSYPLDLTEEFASTNVPMEIKLCSYEVVENSETDDNAEKGTLTGSFALHVAICEYVSPDVLYDQLMGRVAGGDVIIPKMSLRSARKMAKEYLRDQTVSIIDSDDEDDKANINVGKKPCGNKSLTFSLLCPISMTVMQTPVRARQCKHIQCFDLRNFLHANKNVSGGRWRCGVSDFCDCFCAKMAVTEADYFWVCRIHIDAFKVCEAFVSVRDLIHCGLFQSMLDSLGDQVSSSQDRVLLCSDGSWQLKRKSTDGGGSRSASDRPTNVDIIDLV</sequence>
<keyword evidence="3" id="KW-0862">Zinc</keyword>
<feature type="compositionally biased region" description="Basic and acidic residues" evidence="5">
    <location>
        <begin position="403"/>
        <end position="415"/>
    </location>
</feature>
<keyword evidence="2 4" id="KW-0863">Zinc-finger</keyword>
<feature type="domain" description="SP-RING-type" evidence="6">
    <location>
        <begin position="920"/>
        <end position="1034"/>
    </location>
</feature>
<keyword evidence="1" id="KW-0479">Metal-binding</keyword>
<dbReference type="AlphaFoldDB" id="A0ABD3R4X5"/>
<feature type="compositionally biased region" description="Acidic residues" evidence="5">
    <location>
        <begin position="350"/>
        <end position="365"/>
    </location>
</feature>
<comment type="caution">
    <text evidence="7">The sequence shown here is derived from an EMBL/GenBank/DDBJ whole genome shotgun (WGS) entry which is preliminary data.</text>
</comment>
<evidence type="ECO:0000256" key="1">
    <source>
        <dbReference type="ARBA" id="ARBA00022723"/>
    </source>
</evidence>
<feature type="compositionally biased region" description="Basic and acidic residues" evidence="5">
    <location>
        <begin position="366"/>
        <end position="386"/>
    </location>
</feature>
<feature type="compositionally biased region" description="Basic and acidic residues" evidence="5">
    <location>
        <begin position="294"/>
        <end position="314"/>
    </location>
</feature>
<dbReference type="PANTHER" id="PTHR10782">
    <property type="entry name" value="ZINC FINGER MIZ DOMAIN-CONTAINING PROTEIN"/>
    <property type="match status" value="1"/>
</dbReference>
<feature type="compositionally biased region" description="Acidic residues" evidence="5">
    <location>
        <begin position="315"/>
        <end position="324"/>
    </location>
</feature>
<feature type="compositionally biased region" description="Low complexity" evidence="5">
    <location>
        <begin position="121"/>
        <end position="137"/>
    </location>
</feature>
<evidence type="ECO:0000256" key="5">
    <source>
        <dbReference type="SAM" id="MobiDB-lite"/>
    </source>
</evidence>
<dbReference type="PROSITE" id="PS51044">
    <property type="entry name" value="ZF_SP_RING"/>
    <property type="match status" value="1"/>
</dbReference>
<dbReference type="GO" id="GO:0008270">
    <property type="term" value="F:zinc ion binding"/>
    <property type="evidence" value="ECO:0007669"/>
    <property type="project" value="UniProtKB-KW"/>
</dbReference>
<feature type="region of interest" description="Disordered" evidence="5">
    <location>
        <begin position="508"/>
        <end position="580"/>
    </location>
</feature>
<dbReference type="InterPro" id="IPR013083">
    <property type="entry name" value="Znf_RING/FYVE/PHD"/>
</dbReference>
<feature type="compositionally biased region" description="Pro residues" evidence="5">
    <location>
        <begin position="571"/>
        <end position="580"/>
    </location>
</feature>
<feature type="region of interest" description="Disordered" evidence="5">
    <location>
        <begin position="1"/>
        <end position="141"/>
    </location>
</feature>
<name>A0ABD3R4X5_9STRA</name>
<proteinExistence type="predicted"/>
<dbReference type="Gene3D" id="3.30.40.10">
    <property type="entry name" value="Zinc/RING finger domain, C3HC4 (zinc finger)"/>
    <property type="match status" value="1"/>
</dbReference>
<dbReference type="CDD" id="cd16650">
    <property type="entry name" value="SP-RING_PIAS-like"/>
    <property type="match status" value="1"/>
</dbReference>
<feature type="region of interest" description="Disordered" evidence="5">
    <location>
        <begin position="272"/>
        <end position="495"/>
    </location>
</feature>
<accession>A0ABD3R4X5</accession>
<dbReference type="Pfam" id="PF02891">
    <property type="entry name" value="zf-MIZ"/>
    <property type="match status" value="1"/>
</dbReference>
<dbReference type="PANTHER" id="PTHR10782:SF4">
    <property type="entry name" value="TONALLI, ISOFORM E"/>
    <property type="match status" value="1"/>
</dbReference>
<feature type="compositionally biased region" description="Pro residues" evidence="5">
    <location>
        <begin position="552"/>
        <end position="562"/>
    </location>
</feature>
<dbReference type="EMBL" id="JALLPB020000567">
    <property type="protein sequence ID" value="KAL3807935.1"/>
    <property type="molecule type" value="Genomic_DNA"/>
</dbReference>
<feature type="compositionally biased region" description="Low complexity" evidence="5">
    <location>
        <begin position="418"/>
        <end position="437"/>
    </location>
</feature>
<reference evidence="7 8" key="1">
    <citation type="submission" date="2024-10" db="EMBL/GenBank/DDBJ databases">
        <title>Updated reference genomes for cyclostephanoid diatoms.</title>
        <authorList>
            <person name="Roberts W.R."/>
            <person name="Alverson A.J."/>
        </authorList>
    </citation>
    <scope>NUCLEOTIDE SEQUENCE [LARGE SCALE GENOMIC DNA]</scope>
    <source>
        <strain evidence="7 8">AJA228-03</strain>
    </source>
</reference>
<protein>
    <recommendedName>
        <fullName evidence="6">SP-RING-type domain-containing protein</fullName>
    </recommendedName>
</protein>